<dbReference type="EMBL" id="QSRJ01000008">
    <property type="protein sequence ID" value="RGL09662.1"/>
    <property type="molecule type" value="Genomic_DNA"/>
</dbReference>
<dbReference type="Gene3D" id="3.40.50.300">
    <property type="entry name" value="P-loop containing nucleotide triphosphate hydrolases"/>
    <property type="match status" value="1"/>
</dbReference>
<dbReference type="Pfam" id="PF00005">
    <property type="entry name" value="ABC_tran"/>
    <property type="match status" value="1"/>
</dbReference>
<dbReference type="InterPro" id="IPR003593">
    <property type="entry name" value="AAA+_ATPase"/>
</dbReference>
<comment type="similarity">
    <text evidence="1">Belongs to the ABC transporter superfamily.</text>
</comment>
<dbReference type="PROSITE" id="PS50893">
    <property type="entry name" value="ABC_TRANSPORTER_2"/>
    <property type="match status" value="1"/>
</dbReference>
<proteinExistence type="inferred from homology"/>
<protein>
    <recommendedName>
        <fullName evidence="5">ABC-type quaternary amine transporter</fullName>
        <ecNumber evidence="5">7.6.2.9</ecNumber>
    </recommendedName>
</protein>
<evidence type="ECO:0000313" key="7">
    <source>
        <dbReference type="EMBL" id="RGL09662.1"/>
    </source>
</evidence>
<keyword evidence="3" id="KW-0547">Nucleotide-binding</keyword>
<dbReference type="GO" id="GO:0005524">
    <property type="term" value="F:ATP binding"/>
    <property type="evidence" value="ECO:0007669"/>
    <property type="project" value="UniProtKB-KW"/>
</dbReference>
<evidence type="ECO:0000256" key="5">
    <source>
        <dbReference type="ARBA" id="ARBA00066388"/>
    </source>
</evidence>
<dbReference type="InterPro" id="IPR003439">
    <property type="entry name" value="ABC_transporter-like_ATP-bd"/>
</dbReference>
<dbReference type="RefSeq" id="WP_117679806.1">
    <property type="nucleotide sequence ID" value="NZ_JAQCWE010000003.1"/>
</dbReference>
<organism evidence="7 8">
    <name type="scientific">Collinsella tanakaei</name>
    <dbReference type="NCBI Taxonomy" id="626935"/>
    <lineage>
        <taxon>Bacteria</taxon>
        <taxon>Bacillati</taxon>
        <taxon>Actinomycetota</taxon>
        <taxon>Coriobacteriia</taxon>
        <taxon>Coriobacteriales</taxon>
        <taxon>Coriobacteriaceae</taxon>
        <taxon>Collinsella</taxon>
    </lineage>
</organism>
<evidence type="ECO:0000256" key="2">
    <source>
        <dbReference type="ARBA" id="ARBA00022448"/>
    </source>
</evidence>
<keyword evidence="4 7" id="KW-0067">ATP-binding</keyword>
<dbReference type="InterPro" id="IPR027417">
    <property type="entry name" value="P-loop_NTPase"/>
</dbReference>
<keyword evidence="2" id="KW-0813">Transport</keyword>
<dbReference type="GO" id="GO:0015418">
    <property type="term" value="F:ABC-type quaternary ammonium compound transporting activity"/>
    <property type="evidence" value="ECO:0007669"/>
    <property type="project" value="UniProtKB-EC"/>
</dbReference>
<dbReference type="FunFam" id="3.40.50.300:FF:000425">
    <property type="entry name" value="Probable ABC transporter, ATP-binding subunit"/>
    <property type="match status" value="1"/>
</dbReference>
<gene>
    <name evidence="7" type="ORF">DXC81_07155</name>
</gene>
<dbReference type="AlphaFoldDB" id="A0A3E4QRA8"/>
<evidence type="ECO:0000259" key="6">
    <source>
        <dbReference type="PROSITE" id="PS50893"/>
    </source>
</evidence>
<dbReference type="Proteomes" id="UP000260943">
    <property type="component" value="Unassembled WGS sequence"/>
</dbReference>
<dbReference type="InterPro" id="IPR017871">
    <property type="entry name" value="ABC_transporter-like_CS"/>
</dbReference>
<evidence type="ECO:0000256" key="1">
    <source>
        <dbReference type="ARBA" id="ARBA00005417"/>
    </source>
</evidence>
<reference evidence="7 8" key="1">
    <citation type="submission" date="2018-08" db="EMBL/GenBank/DDBJ databases">
        <title>A genome reference for cultivated species of the human gut microbiota.</title>
        <authorList>
            <person name="Zou Y."/>
            <person name="Xue W."/>
            <person name="Luo G."/>
        </authorList>
    </citation>
    <scope>NUCLEOTIDE SEQUENCE [LARGE SCALE GENOMIC DNA]</scope>
    <source>
        <strain evidence="7 8">TF08-14</strain>
    </source>
</reference>
<dbReference type="SMART" id="SM00382">
    <property type="entry name" value="AAA"/>
    <property type="match status" value="1"/>
</dbReference>
<evidence type="ECO:0000256" key="3">
    <source>
        <dbReference type="ARBA" id="ARBA00022741"/>
    </source>
</evidence>
<evidence type="ECO:0000256" key="4">
    <source>
        <dbReference type="ARBA" id="ARBA00022840"/>
    </source>
</evidence>
<feature type="domain" description="ABC transporter" evidence="6">
    <location>
        <begin position="9"/>
        <end position="245"/>
    </location>
</feature>
<dbReference type="PANTHER" id="PTHR43117:SF4">
    <property type="entry name" value="OSMOPROTECTANT IMPORT ATP-BINDING PROTEIN OSMV"/>
    <property type="match status" value="1"/>
</dbReference>
<evidence type="ECO:0000313" key="8">
    <source>
        <dbReference type="Proteomes" id="UP000260943"/>
    </source>
</evidence>
<name>A0A3E4QRA8_9ACTN</name>
<sequence length="267" mass="29041">MQTATAPAVEFIDVTKRFTGAAAPALDHVSLAIEPGELVCVLGTSGGGKTTFIKLINRLHDPDEGCVLVDGTDVAELDPVELRRRIGYVIQQTGLFPHMTVAQNIACVPKILKWDRRRIDQRVDELLRLVHLDPAEFADRYPAQLSGGQQQRVGLVRALAAEPRIMLLDEPFGAIDALTRASLQDELLRIHRGSGKTFIFVTHDVAEAMKLATKILVVDAGRVQQFASPDELIARPATPFVRELLATQGFLAPAGRDAAPKASSEGR</sequence>
<dbReference type="SUPFAM" id="SSF52540">
    <property type="entry name" value="P-loop containing nucleoside triphosphate hydrolases"/>
    <property type="match status" value="1"/>
</dbReference>
<accession>A0A3E4QRA8</accession>
<dbReference type="EC" id="7.6.2.9" evidence="5"/>
<comment type="caution">
    <text evidence="7">The sequence shown here is derived from an EMBL/GenBank/DDBJ whole genome shotgun (WGS) entry which is preliminary data.</text>
</comment>
<dbReference type="PANTHER" id="PTHR43117">
    <property type="entry name" value="OSMOPROTECTANT IMPORT ATP-BINDING PROTEIN OSMV"/>
    <property type="match status" value="1"/>
</dbReference>
<dbReference type="PROSITE" id="PS00211">
    <property type="entry name" value="ABC_TRANSPORTER_1"/>
    <property type="match status" value="1"/>
</dbReference>
<dbReference type="GO" id="GO:0016887">
    <property type="term" value="F:ATP hydrolysis activity"/>
    <property type="evidence" value="ECO:0007669"/>
    <property type="project" value="InterPro"/>
</dbReference>